<evidence type="ECO:0000256" key="7">
    <source>
        <dbReference type="ARBA" id="ARBA00022777"/>
    </source>
</evidence>
<keyword evidence="5" id="KW-0808">Transferase</keyword>
<keyword evidence="15" id="KW-1185">Reference proteome</keyword>
<keyword evidence="6 11" id="KW-0812">Transmembrane</keyword>
<evidence type="ECO:0000256" key="3">
    <source>
        <dbReference type="ARBA" id="ARBA00012438"/>
    </source>
</evidence>
<comment type="catalytic activity">
    <reaction evidence="1">
        <text>ATP + protein L-histidine = ADP + protein N-phospho-L-histidine.</text>
        <dbReference type="EC" id="2.7.13.3"/>
    </reaction>
</comment>
<dbReference type="Gene3D" id="1.10.287.130">
    <property type="match status" value="1"/>
</dbReference>
<evidence type="ECO:0000313" key="15">
    <source>
        <dbReference type="Proteomes" id="UP001183176"/>
    </source>
</evidence>
<evidence type="ECO:0000259" key="12">
    <source>
        <dbReference type="PROSITE" id="PS50109"/>
    </source>
</evidence>
<evidence type="ECO:0000256" key="4">
    <source>
        <dbReference type="ARBA" id="ARBA00022553"/>
    </source>
</evidence>
<evidence type="ECO:0000256" key="10">
    <source>
        <dbReference type="ARBA" id="ARBA00023136"/>
    </source>
</evidence>
<dbReference type="Pfam" id="PF02518">
    <property type="entry name" value="HATPase_c"/>
    <property type="match status" value="1"/>
</dbReference>
<dbReference type="EC" id="2.7.13.3" evidence="3"/>
<comment type="caution">
    <text evidence="14">The sequence shown here is derived from an EMBL/GenBank/DDBJ whole genome shotgun (WGS) entry which is preliminary data.</text>
</comment>
<dbReference type="GO" id="GO:0016301">
    <property type="term" value="F:kinase activity"/>
    <property type="evidence" value="ECO:0007669"/>
    <property type="project" value="UniProtKB-KW"/>
</dbReference>
<keyword evidence="7 14" id="KW-0418">Kinase</keyword>
<feature type="domain" description="Histidine kinase" evidence="12">
    <location>
        <begin position="264"/>
        <end position="475"/>
    </location>
</feature>
<evidence type="ECO:0000256" key="5">
    <source>
        <dbReference type="ARBA" id="ARBA00022679"/>
    </source>
</evidence>
<dbReference type="InterPro" id="IPR036890">
    <property type="entry name" value="HATPase_C_sf"/>
</dbReference>
<dbReference type="Proteomes" id="UP001183176">
    <property type="component" value="Unassembled WGS sequence"/>
</dbReference>
<dbReference type="SMART" id="SM00304">
    <property type="entry name" value="HAMP"/>
    <property type="match status" value="1"/>
</dbReference>
<dbReference type="InterPro" id="IPR050428">
    <property type="entry name" value="TCS_sensor_his_kinase"/>
</dbReference>
<dbReference type="InterPro" id="IPR003660">
    <property type="entry name" value="HAMP_dom"/>
</dbReference>
<dbReference type="PROSITE" id="PS50109">
    <property type="entry name" value="HIS_KIN"/>
    <property type="match status" value="1"/>
</dbReference>
<dbReference type="SMART" id="SM00388">
    <property type="entry name" value="HisKA"/>
    <property type="match status" value="1"/>
</dbReference>
<dbReference type="EMBL" id="JAVREH010000013">
    <property type="protein sequence ID" value="MDT0262071.1"/>
    <property type="molecule type" value="Genomic_DNA"/>
</dbReference>
<name>A0ABU2JBE6_9ACTN</name>
<feature type="transmembrane region" description="Helical" evidence="11">
    <location>
        <begin position="35"/>
        <end position="56"/>
    </location>
</feature>
<dbReference type="PANTHER" id="PTHR45436">
    <property type="entry name" value="SENSOR HISTIDINE KINASE YKOH"/>
    <property type="match status" value="1"/>
</dbReference>
<protein>
    <recommendedName>
        <fullName evidence="3">histidine kinase</fullName>
        <ecNumber evidence="3">2.7.13.3</ecNumber>
    </recommendedName>
</protein>
<feature type="domain" description="HAMP" evidence="13">
    <location>
        <begin position="203"/>
        <end position="256"/>
    </location>
</feature>
<dbReference type="PROSITE" id="PS50885">
    <property type="entry name" value="HAMP"/>
    <property type="match status" value="1"/>
</dbReference>
<evidence type="ECO:0000256" key="6">
    <source>
        <dbReference type="ARBA" id="ARBA00022692"/>
    </source>
</evidence>
<evidence type="ECO:0000256" key="2">
    <source>
        <dbReference type="ARBA" id="ARBA00004236"/>
    </source>
</evidence>
<evidence type="ECO:0000256" key="8">
    <source>
        <dbReference type="ARBA" id="ARBA00022989"/>
    </source>
</evidence>
<sequence length="489" mass="51656">MTPTPTSTPTGSSAARWRGRGMLGRWAGVRMRATLAASVVVAIALAVGGVALVVLLRRSLTHGVDDTALLRARDIAGQLRAGSLPATVATTGQDASLVQVVTPEGVVLASSSNIVGEPPLSGPPPSGANPVIRTSHNLAVGSTGEAFRVVALRVPTSTRTYLVYVATSTRSIDQTTSTTSALLIIGLPLLLLLVAGSTWAVAGTALRPVEAIRARTASITSYDLSARVPEPRTQDEIARLAHTMNDMLTRLQRAAEQQRRFSADAAHELRTPLTTLRTRAEVALTHPEQTDWVATTRLVLSQTESMTLLVNDLLLLARADSRQLLAHHSGVDLDDLLLTEAARLREQHTHDITLAALEPVCVQADPAQLARALSNLGDNATRHARARIQLALTHTADHAIITIADDGPGIPPDQAEAIFGRFTRLDDARDHDHGGTGLGLAIARELIKAHSGDLHLTPTGPLPGATFTITLPLTAPPDSGHRRVTAGPT</sequence>
<dbReference type="Gene3D" id="3.30.565.10">
    <property type="entry name" value="Histidine kinase-like ATPase, C-terminal domain"/>
    <property type="match status" value="1"/>
</dbReference>
<dbReference type="SUPFAM" id="SSF55874">
    <property type="entry name" value="ATPase domain of HSP90 chaperone/DNA topoisomerase II/histidine kinase"/>
    <property type="match status" value="1"/>
</dbReference>
<dbReference type="SMART" id="SM00387">
    <property type="entry name" value="HATPase_c"/>
    <property type="match status" value="1"/>
</dbReference>
<reference evidence="15" key="1">
    <citation type="submission" date="2023-07" db="EMBL/GenBank/DDBJ databases">
        <title>30 novel species of actinomycetes from the DSMZ collection.</title>
        <authorList>
            <person name="Nouioui I."/>
        </authorList>
    </citation>
    <scope>NUCLEOTIDE SEQUENCE [LARGE SCALE GENOMIC DNA]</scope>
    <source>
        <strain evidence="15">DSM 44399</strain>
    </source>
</reference>
<evidence type="ECO:0000256" key="1">
    <source>
        <dbReference type="ARBA" id="ARBA00000085"/>
    </source>
</evidence>
<dbReference type="InterPro" id="IPR005467">
    <property type="entry name" value="His_kinase_dom"/>
</dbReference>
<dbReference type="InterPro" id="IPR003661">
    <property type="entry name" value="HisK_dim/P_dom"/>
</dbReference>
<dbReference type="InterPro" id="IPR004358">
    <property type="entry name" value="Sig_transdc_His_kin-like_C"/>
</dbReference>
<keyword evidence="9" id="KW-0902">Two-component regulatory system</keyword>
<dbReference type="RefSeq" id="WP_311423222.1">
    <property type="nucleotide sequence ID" value="NZ_JAVREH010000013.1"/>
</dbReference>
<evidence type="ECO:0000256" key="11">
    <source>
        <dbReference type="SAM" id="Phobius"/>
    </source>
</evidence>
<gene>
    <name evidence="14" type="ORF">RM423_11750</name>
</gene>
<dbReference type="Pfam" id="PF00512">
    <property type="entry name" value="HisKA"/>
    <property type="match status" value="1"/>
</dbReference>
<dbReference type="Gene3D" id="6.10.340.10">
    <property type="match status" value="1"/>
</dbReference>
<comment type="subcellular location">
    <subcellularLocation>
        <location evidence="2">Cell membrane</location>
    </subcellularLocation>
</comment>
<dbReference type="SUPFAM" id="SSF47384">
    <property type="entry name" value="Homodimeric domain of signal transducing histidine kinase"/>
    <property type="match status" value="1"/>
</dbReference>
<dbReference type="Pfam" id="PF00672">
    <property type="entry name" value="HAMP"/>
    <property type="match status" value="1"/>
</dbReference>
<accession>A0ABU2JBE6</accession>
<keyword evidence="10 11" id="KW-0472">Membrane</keyword>
<dbReference type="InterPro" id="IPR036097">
    <property type="entry name" value="HisK_dim/P_sf"/>
</dbReference>
<organism evidence="14 15">
    <name type="scientific">Jatrophihabitans lederbergiae</name>
    <dbReference type="NCBI Taxonomy" id="3075547"/>
    <lineage>
        <taxon>Bacteria</taxon>
        <taxon>Bacillati</taxon>
        <taxon>Actinomycetota</taxon>
        <taxon>Actinomycetes</taxon>
        <taxon>Jatrophihabitantales</taxon>
        <taxon>Jatrophihabitantaceae</taxon>
        <taxon>Jatrophihabitans</taxon>
    </lineage>
</organism>
<feature type="transmembrane region" description="Helical" evidence="11">
    <location>
        <begin position="180"/>
        <end position="202"/>
    </location>
</feature>
<dbReference type="PANTHER" id="PTHR45436:SF5">
    <property type="entry name" value="SENSOR HISTIDINE KINASE TRCS"/>
    <property type="match status" value="1"/>
</dbReference>
<dbReference type="InterPro" id="IPR003594">
    <property type="entry name" value="HATPase_dom"/>
</dbReference>
<keyword evidence="4" id="KW-0597">Phosphoprotein</keyword>
<dbReference type="SUPFAM" id="SSF158472">
    <property type="entry name" value="HAMP domain-like"/>
    <property type="match status" value="1"/>
</dbReference>
<evidence type="ECO:0000259" key="13">
    <source>
        <dbReference type="PROSITE" id="PS50885"/>
    </source>
</evidence>
<dbReference type="CDD" id="cd00082">
    <property type="entry name" value="HisKA"/>
    <property type="match status" value="1"/>
</dbReference>
<dbReference type="CDD" id="cd06225">
    <property type="entry name" value="HAMP"/>
    <property type="match status" value="1"/>
</dbReference>
<evidence type="ECO:0000256" key="9">
    <source>
        <dbReference type="ARBA" id="ARBA00023012"/>
    </source>
</evidence>
<keyword evidence="8 11" id="KW-1133">Transmembrane helix</keyword>
<dbReference type="PRINTS" id="PR00344">
    <property type="entry name" value="BCTRLSENSOR"/>
</dbReference>
<dbReference type="CDD" id="cd00075">
    <property type="entry name" value="HATPase"/>
    <property type="match status" value="1"/>
</dbReference>
<evidence type="ECO:0000313" key="14">
    <source>
        <dbReference type="EMBL" id="MDT0262071.1"/>
    </source>
</evidence>
<proteinExistence type="predicted"/>